<evidence type="ECO:0000313" key="3">
    <source>
        <dbReference type="Proteomes" id="UP000184394"/>
    </source>
</evidence>
<keyword evidence="1" id="KW-0812">Transmembrane</keyword>
<dbReference type="OrthoDB" id="2082071at2"/>
<name>A0A1M7MH07_RUMFL</name>
<organism evidence="2 3">
    <name type="scientific">Ruminococcus flavefaciens</name>
    <dbReference type="NCBI Taxonomy" id="1265"/>
    <lineage>
        <taxon>Bacteria</taxon>
        <taxon>Bacillati</taxon>
        <taxon>Bacillota</taxon>
        <taxon>Clostridia</taxon>
        <taxon>Eubacteriales</taxon>
        <taxon>Oscillospiraceae</taxon>
        <taxon>Ruminococcus</taxon>
    </lineage>
</organism>
<feature type="transmembrane region" description="Helical" evidence="1">
    <location>
        <begin position="34"/>
        <end position="57"/>
    </location>
</feature>
<keyword evidence="1" id="KW-0472">Membrane</keyword>
<feature type="transmembrane region" description="Helical" evidence="1">
    <location>
        <begin position="123"/>
        <end position="147"/>
    </location>
</feature>
<dbReference type="Proteomes" id="UP000184394">
    <property type="component" value="Unassembled WGS sequence"/>
</dbReference>
<proteinExistence type="predicted"/>
<gene>
    <name evidence="2" type="ORF">SAMN04487860_12245</name>
</gene>
<dbReference type="EMBL" id="FRCT01000022">
    <property type="protein sequence ID" value="SHM90087.1"/>
    <property type="molecule type" value="Genomic_DNA"/>
</dbReference>
<reference evidence="2 3" key="1">
    <citation type="submission" date="2016-11" db="EMBL/GenBank/DDBJ databases">
        <authorList>
            <person name="Jaros S."/>
            <person name="Januszkiewicz K."/>
            <person name="Wedrychowicz H."/>
        </authorList>
    </citation>
    <scope>NUCLEOTIDE SEQUENCE [LARGE SCALE GENOMIC DNA]</scope>
    <source>
        <strain evidence="2 3">Y1</strain>
    </source>
</reference>
<feature type="transmembrane region" description="Helical" evidence="1">
    <location>
        <begin position="97"/>
        <end position="117"/>
    </location>
</feature>
<protein>
    <submittedName>
        <fullName evidence="2">Uncharacterized protein</fullName>
    </submittedName>
</protein>
<keyword evidence="1" id="KW-1133">Transmembrane helix</keyword>
<accession>A0A1M7MH07</accession>
<evidence type="ECO:0000313" key="2">
    <source>
        <dbReference type="EMBL" id="SHM90087.1"/>
    </source>
</evidence>
<feature type="transmembrane region" description="Helical" evidence="1">
    <location>
        <begin position="9"/>
        <end position="28"/>
    </location>
</feature>
<sequence>MLNTLSKIIYNLSMAVPLFCTFAITWYIKKDDYIIPLSIIGIGALISVLFIIMFIYGKKNMSSMPIRVSDISPNDGWLVGYVISYLLPFGNLAFEDFNIIVCAVIAIILLCLLPFFNDNPPNLLLFIVGYHFYQISAENGISGYLLLSKRKLRRKQDIKVVGQMFDYLLLDRGK</sequence>
<evidence type="ECO:0000256" key="1">
    <source>
        <dbReference type="SAM" id="Phobius"/>
    </source>
</evidence>
<dbReference type="AlphaFoldDB" id="A0A1M7MH07"/>
<dbReference type="RefSeq" id="WP_072952431.1">
    <property type="nucleotide sequence ID" value="NZ_FRCT01000022.1"/>
</dbReference>